<dbReference type="InterPro" id="IPR015915">
    <property type="entry name" value="Kelch-typ_b-propeller"/>
</dbReference>
<dbReference type="Proteomes" id="UP000603453">
    <property type="component" value="Unassembled WGS sequence"/>
</dbReference>
<feature type="compositionally biased region" description="Polar residues" evidence="3">
    <location>
        <begin position="487"/>
        <end position="496"/>
    </location>
</feature>
<dbReference type="EMBL" id="JAEPRD010000003">
    <property type="protein sequence ID" value="KAG2213443.1"/>
    <property type="molecule type" value="Genomic_DNA"/>
</dbReference>
<evidence type="ECO:0000256" key="2">
    <source>
        <dbReference type="ARBA" id="ARBA00022737"/>
    </source>
</evidence>
<keyword evidence="1" id="KW-0880">Kelch repeat</keyword>
<keyword evidence="6" id="KW-1185">Reference proteome</keyword>
<name>A0A8H7VEE5_9FUNG</name>
<feature type="region of interest" description="Disordered" evidence="3">
    <location>
        <begin position="438"/>
        <end position="496"/>
    </location>
</feature>
<sequence length="496" mass="54334">MYELDLGNLPQGAVSDLVNNWTLVTPNLGPGVPPNEYRYNSQFVLLPDGSLFFDGGYNEDNPLVARNVTYNPKNNTWTVLPGLSYSDTKNGGVYRQIPTNQPYLRNAVLNTTYASFRPLANLTYETNSEQDPTKKLANSIYGYGYITELNVNTRKWTSRKTQPMALNDFPTLISDLTATYHPRTKAIIYLGGFFKNQLLEGSTESFGNFLAYDTESSLWNVQPTNGLVIPTARLGHTATLSKYTVNTGDNILMYGGILQTKNESLEGKRMCISPDYLFDLDLNTFTWSVYNRPSDSLGPRAFHSAVLVNETSLLIMFGKKASAAGPLVAANNIMVLNVTDRSLLTSLDTYPNPIDVDLTKNTTNNEGQSESQFDGQSKGLSGGAIAGIVIGIVALVAIIALAAIYHKKNKSKKDKMKELQVDWDEIDGGYRDVSPFGAKFSGNSTNMSNAVVPPDTSEKNQGQSSNAYSPALANSTPIKPDIDQGIRTKTTPNSKE</sequence>
<keyword evidence="2" id="KW-0677">Repeat</keyword>
<keyword evidence="4" id="KW-0812">Transmembrane</keyword>
<gene>
    <name evidence="5" type="ORF">INT47_009117</name>
</gene>
<evidence type="ECO:0000256" key="3">
    <source>
        <dbReference type="SAM" id="MobiDB-lite"/>
    </source>
</evidence>
<keyword evidence="4" id="KW-1133">Transmembrane helix</keyword>
<feature type="transmembrane region" description="Helical" evidence="4">
    <location>
        <begin position="380"/>
        <end position="405"/>
    </location>
</feature>
<dbReference type="SUPFAM" id="SSF117281">
    <property type="entry name" value="Kelch motif"/>
    <property type="match status" value="1"/>
</dbReference>
<dbReference type="AlphaFoldDB" id="A0A8H7VEE5"/>
<organism evidence="5 6">
    <name type="scientific">Mucor saturninus</name>
    <dbReference type="NCBI Taxonomy" id="64648"/>
    <lineage>
        <taxon>Eukaryota</taxon>
        <taxon>Fungi</taxon>
        <taxon>Fungi incertae sedis</taxon>
        <taxon>Mucoromycota</taxon>
        <taxon>Mucoromycotina</taxon>
        <taxon>Mucoromycetes</taxon>
        <taxon>Mucorales</taxon>
        <taxon>Mucorineae</taxon>
        <taxon>Mucoraceae</taxon>
        <taxon>Mucor</taxon>
    </lineage>
</organism>
<protein>
    <recommendedName>
        <fullName evidence="7">Galactose oxidase</fullName>
    </recommendedName>
</protein>
<proteinExistence type="predicted"/>
<dbReference type="PANTHER" id="PTHR46093:SF18">
    <property type="entry name" value="FIBRONECTIN TYPE-III DOMAIN-CONTAINING PROTEIN"/>
    <property type="match status" value="1"/>
</dbReference>
<evidence type="ECO:0008006" key="7">
    <source>
        <dbReference type="Google" id="ProtNLM"/>
    </source>
</evidence>
<comment type="caution">
    <text evidence="5">The sequence shown here is derived from an EMBL/GenBank/DDBJ whole genome shotgun (WGS) entry which is preliminary data.</text>
</comment>
<evidence type="ECO:0000256" key="4">
    <source>
        <dbReference type="SAM" id="Phobius"/>
    </source>
</evidence>
<keyword evidence="4" id="KW-0472">Membrane</keyword>
<evidence type="ECO:0000256" key="1">
    <source>
        <dbReference type="ARBA" id="ARBA00022441"/>
    </source>
</evidence>
<dbReference type="OrthoDB" id="10251809at2759"/>
<accession>A0A8H7VEE5</accession>
<reference evidence="5" key="1">
    <citation type="submission" date="2020-12" db="EMBL/GenBank/DDBJ databases">
        <title>Metabolic potential, ecology and presence of endohyphal bacteria is reflected in genomic diversity of Mucoromycotina.</title>
        <authorList>
            <person name="Muszewska A."/>
            <person name="Okrasinska A."/>
            <person name="Steczkiewicz K."/>
            <person name="Drgas O."/>
            <person name="Orlowska M."/>
            <person name="Perlinska-Lenart U."/>
            <person name="Aleksandrzak-Piekarczyk T."/>
            <person name="Szatraj K."/>
            <person name="Zielenkiewicz U."/>
            <person name="Pilsyk S."/>
            <person name="Malc E."/>
            <person name="Mieczkowski P."/>
            <person name="Kruszewska J.S."/>
            <person name="Biernat P."/>
            <person name="Pawlowska J."/>
        </authorList>
    </citation>
    <scope>NUCLEOTIDE SEQUENCE</scope>
    <source>
        <strain evidence="5">WA0000017839</strain>
    </source>
</reference>
<dbReference type="Gene3D" id="2.120.10.80">
    <property type="entry name" value="Kelch-type beta propeller"/>
    <property type="match status" value="2"/>
</dbReference>
<evidence type="ECO:0000313" key="6">
    <source>
        <dbReference type="Proteomes" id="UP000603453"/>
    </source>
</evidence>
<dbReference type="PANTHER" id="PTHR46093">
    <property type="entry name" value="ACYL-COA-BINDING DOMAIN-CONTAINING PROTEIN 5"/>
    <property type="match status" value="1"/>
</dbReference>
<evidence type="ECO:0000313" key="5">
    <source>
        <dbReference type="EMBL" id="KAG2213443.1"/>
    </source>
</evidence>
<feature type="compositionally biased region" description="Polar residues" evidence="3">
    <location>
        <begin position="459"/>
        <end position="477"/>
    </location>
</feature>